<dbReference type="EMBL" id="BLKM01002298">
    <property type="protein sequence ID" value="GFG40585.1"/>
    <property type="molecule type" value="Genomic_DNA"/>
</dbReference>
<dbReference type="GO" id="GO:0032222">
    <property type="term" value="P:regulation of synaptic transmission, cholinergic"/>
    <property type="evidence" value="ECO:0007669"/>
    <property type="project" value="InterPro"/>
</dbReference>
<sequence>LAISCYDCNSHNDSRCKLDPPPDDLKKDCADLARGVTYTMCRKIVQHIDFEVNGNPPEVRVIRGCGWDESQYVDKCYQRSGFGGRQEVCSCRKEYCNNSVAVSASLTLTTCTGLLLFLSRLLLF</sequence>
<evidence type="ECO:0000256" key="3">
    <source>
        <dbReference type="ARBA" id="ARBA00022692"/>
    </source>
</evidence>
<keyword evidence="3 9" id="KW-0812">Transmembrane</keyword>
<comment type="subcellular location">
    <subcellularLocation>
        <location evidence="1">Membrane</location>
        <topology evidence="1">Lipid-anchor</topology>
        <topology evidence="1">GPI-anchor</topology>
    </subcellularLocation>
</comment>
<dbReference type="InterPro" id="IPR031424">
    <property type="entry name" value="QVR-like"/>
</dbReference>
<gene>
    <name evidence="10" type="ORF">Cfor_04507</name>
</gene>
<keyword evidence="6 9" id="KW-0472">Membrane</keyword>
<evidence type="ECO:0000256" key="2">
    <source>
        <dbReference type="ARBA" id="ARBA00022622"/>
    </source>
</evidence>
<accession>A0A6L2QBW8</accession>
<evidence type="ECO:0000313" key="10">
    <source>
        <dbReference type="EMBL" id="GFG40585.1"/>
    </source>
</evidence>
<evidence type="ECO:0000256" key="6">
    <source>
        <dbReference type="ARBA" id="ARBA00023136"/>
    </source>
</evidence>
<dbReference type="InterPro" id="IPR050975">
    <property type="entry name" value="Sleep_regulator"/>
</dbReference>
<dbReference type="InParanoid" id="A0A6L2QBW8"/>
<evidence type="ECO:0000256" key="4">
    <source>
        <dbReference type="ARBA" id="ARBA00022729"/>
    </source>
</evidence>
<keyword evidence="8" id="KW-0449">Lipoprotein</keyword>
<evidence type="ECO:0000256" key="9">
    <source>
        <dbReference type="SAM" id="Phobius"/>
    </source>
</evidence>
<dbReference type="Proteomes" id="UP000502823">
    <property type="component" value="Unassembled WGS sequence"/>
</dbReference>
<dbReference type="FunCoup" id="A0A6L2QBW8">
    <property type="interactions" value="1"/>
</dbReference>
<evidence type="ECO:0000313" key="11">
    <source>
        <dbReference type="Proteomes" id="UP000502823"/>
    </source>
</evidence>
<dbReference type="Pfam" id="PF17064">
    <property type="entry name" value="QVR"/>
    <property type="match status" value="1"/>
</dbReference>
<evidence type="ECO:0000256" key="8">
    <source>
        <dbReference type="ARBA" id="ARBA00023288"/>
    </source>
</evidence>
<protein>
    <submittedName>
        <fullName evidence="10">Uncharacterized protein</fullName>
    </submittedName>
</protein>
<keyword evidence="5 9" id="KW-1133">Transmembrane helix</keyword>
<proteinExistence type="predicted"/>
<name>A0A6L2QBW8_COPFO</name>
<keyword evidence="7" id="KW-0325">Glycoprotein</keyword>
<feature type="transmembrane region" description="Helical" evidence="9">
    <location>
        <begin position="100"/>
        <end position="123"/>
    </location>
</feature>
<keyword evidence="2" id="KW-0336">GPI-anchor</keyword>
<dbReference type="GO" id="GO:0030431">
    <property type="term" value="P:sleep"/>
    <property type="evidence" value="ECO:0007669"/>
    <property type="project" value="InterPro"/>
</dbReference>
<feature type="non-terminal residue" evidence="10">
    <location>
        <position position="1"/>
    </location>
</feature>
<keyword evidence="4" id="KW-0732">Signal</keyword>
<dbReference type="GO" id="GO:0098552">
    <property type="term" value="C:side of membrane"/>
    <property type="evidence" value="ECO:0007669"/>
    <property type="project" value="UniProtKB-KW"/>
</dbReference>
<dbReference type="PANTHER" id="PTHR33562:SF14">
    <property type="entry name" value="PROTEIN QUIVER"/>
    <property type="match status" value="1"/>
</dbReference>
<reference evidence="11" key="1">
    <citation type="submission" date="2020-01" db="EMBL/GenBank/DDBJ databases">
        <title>Draft genome sequence of the Termite Coptotermes fromosanus.</title>
        <authorList>
            <person name="Itakura S."/>
            <person name="Yosikawa Y."/>
            <person name="Umezawa K."/>
        </authorList>
    </citation>
    <scope>NUCLEOTIDE SEQUENCE [LARGE SCALE GENOMIC DNA]</scope>
</reference>
<comment type="caution">
    <text evidence="10">The sequence shown here is derived from an EMBL/GenBank/DDBJ whole genome shotgun (WGS) entry which is preliminary data.</text>
</comment>
<dbReference type="AlphaFoldDB" id="A0A6L2QBW8"/>
<organism evidence="10 11">
    <name type="scientific">Coptotermes formosanus</name>
    <name type="common">Formosan subterranean termite</name>
    <dbReference type="NCBI Taxonomy" id="36987"/>
    <lineage>
        <taxon>Eukaryota</taxon>
        <taxon>Metazoa</taxon>
        <taxon>Ecdysozoa</taxon>
        <taxon>Arthropoda</taxon>
        <taxon>Hexapoda</taxon>
        <taxon>Insecta</taxon>
        <taxon>Pterygota</taxon>
        <taxon>Neoptera</taxon>
        <taxon>Polyneoptera</taxon>
        <taxon>Dictyoptera</taxon>
        <taxon>Blattodea</taxon>
        <taxon>Blattoidea</taxon>
        <taxon>Termitoidae</taxon>
        <taxon>Rhinotermitidae</taxon>
        <taxon>Coptotermes</taxon>
    </lineage>
</organism>
<dbReference type="OrthoDB" id="6496929at2759"/>
<evidence type="ECO:0000256" key="5">
    <source>
        <dbReference type="ARBA" id="ARBA00022989"/>
    </source>
</evidence>
<keyword evidence="11" id="KW-1185">Reference proteome</keyword>
<dbReference type="PANTHER" id="PTHR33562">
    <property type="entry name" value="ATILLA, ISOFORM B-RELATED-RELATED"/>
    <property type="match status" value="1"/>
</dbReference>
<evidence type="ECO:0000256" key="1">
    <source>
        <dbReference type="ARBA" id="ARBA00004589"/>
    </source>
</evidence>
<evidence type="ECO:0000256" key="7">
    <source>
        <dbReference type="ARBA" id="ARBA00023180"/>
    </source>
</evidence>